<keyword evidence="8" id="KW-0677">Repeat</keyword>
<keyword evidence="7" id="KW-0808">Transferase</keyword>
<reference evidence="13" key="1">
    <citation type="journal article" date="2019" name="Int. J. Syst. Evol. Microbiol.">
        <title>The Global Catalogue of Microorganisms (GCM) 10K type strain sequencing project: providing services to taxonomists for standard genome sequencing and annotation.</title>
        <authorList>
            <consortium name="The Broad Institute Genomics Platform"/>
            <consortium name="The Broad Institute Genome Sequencing Center for Infectious Disease"/>
            <person name="Wu L."/>
            <person name="Ma J."/>
        </authorList>
    </citation>
    <scope>NUCLEOTIDE SEQUENCE [LARGE SCALE GENOMIC DNA]</scope>
    <source>
        <strain evidence="13">CGMCC 4.7371</strain>
    </source>
</reference>
<dbReference type="SUPFAM" id="SSF63380">
    <property type="entry name" value="Riboflavin synthase domain-like"/>
    <property type="match status" value="2"/>
</dbReference>
<evidence type="ECO:0000256" key="10">
    <source>
        <dbReference type="PROSITE-ProRule" id="PRU00524"/>
    </source>
</evidence>
<feature type="domain" description="Lumazine-binding" evidence="11">
    <location>
        <begin position="1"/>
        <end position="96"/>
    </location>
</feature>
<dbReference type="EMBL" id="BMNI01000007">
    <property type="protein sequence ID" value="GGO91754.1"/>
    <property type="molecule type" value="Genomic_DNA"/>
</dbReference>
<evidence type="ECO:0000256" key="4">
    <source>
        <dbReference type="ARBA" id="ARBA00012827"/>
    </source>
</evidence>
<evidence type="ECO:0000256" key="6">
    <source>
        <dbReference type="ARBA" id="ARBA00022619"/>
    </source>
</evidence>
<evidence type="ECO:0000256" key="3">
    <source>
        <dbReference type="ARBA" id="ARBA00004887"/>
    </source>
</evidence>
<dbReference type="PROSITE" id="PS51177">
    <property type="entry name" value="LUMAZINE_BIND"/>
    <property type="match status" value="2"/>
</dbReference>
<name>A0ABQ2NBN0_9ACTN</name>
<dbReference type="Gene3D" id="2.40.30.20">
    <property type="match status" value="2"/>
</dbReference>
<evidence type="ECO:0000256" key="9">
    <source>
        <dbReference type="NCBIfam" id="TIGR00187"/>
    </source>
</evidence>
<dbReference type="Proteomes" id="UP000655410">
    <property type="component" value="Unassembled WGS sequence"/>
</dbReference>
<evidence type="ECO:0000256" key="2">
    <source>
        <dbReference type="ARBA" id="ARBA00002803"/>
    </source>
</evidence>
<keyword evidence="6" id="KW-0686">Riboflavin biosynthesis</keyword>
<dbReference type="RefSeq" id="WP_188784503.1">
    <property type="nucleotide sequence ID" value="NZ_BMNI01000007.1"/>
</dbReference>
<dbReference type="InterPro" id="IPR026017">
    <property type="entry name" value="Lumazine-bd_dom"/>
</dbReference>
<proteinExistence type="predicted"/>
<evidence type="ECO:0000256" key="7">
    <source>
        <dbReference type="ARBA" id="ARBA00022679"/>
    </source>
</evidence>
<dbReference type="InterPro" id="IPR001783">
    <property type="entry name" value="Lumazine-bd"/>
</dbReference>
<comment type="pathway">
    <text evidence="3">Cofactor biosynthesis; riboflavin biosynthesis; riboflavin from 2-hydroxy-3-oxobutyl phosphate and 5-amino-6-(D-ribitylamino)uracil: step 2/2.</text>
</comment>
<comment type="caution">
    <text evidence="12">The sequence shown here is derived from an EMBL/GenBank/DDBJ whole genome shotgun (WGS) entry which is preliminary data.</text>
</comment>
<evidence type="ECO:0000256" key="8">
    <source>
        <dbReference type="ARBA" id="ARBA00022737"/>
    </source>
</evidence>
<evidence type="ECO:0000256" key="5">
    <source>
        <dbReference type="ARBA" id="ARBA00013950"/>
    </source>
</evidence>
<feature type="repeat" description="Lumazine-binding" evidence="10">
    <location>
        <begin position="97"/>
        <end position="194"/>
    </location>
</feature>
<evidence type="ECO:0000313" key="12">
    <source>
        <dbReference type="EMBL" id="GGO91754.1"/>
    </source>
</evidence>
<protein>
    <recommendedName>
        <fullName evidence="5 9">Riboflavin synthase</fullName>
        <ecNumber evidence="4 9">2.5.1.9</ecNumber>
    </recommendedName>
</protein>
<accession>A0ABQ2NBN0</accession>
<dbReference type="NCBIfam" id="TIGR00187">
    <property type="entry name" value="ribE"/>
    <property type="match status" value="1"/>
</dbReference>
<dbReference type="InterPro" id="IPR023366">
    <property type="entry name" value="ATP_synth_asu-like_sf"/>
</dbReference>
<comment type="catalytic activity">
    <reaction evidence="1">
        <text>2 6,7-dimethyl-8-(1-D-ribityl)lumazine + H(+) = 5-amino-6-(D-ribitylamino)uracil + riboflavin</text>
        <dbReference type="Rhea" id="RHEA:20772"/>
        <dbReference type="ChEBI" id="CHEBI:15378"/>
        <dbReference type="ChEBI" id="CHEBI:15934"/>
        <dbReference type="ChEBI" id="CHEBI:57986"/>
        <dbReference type="ChEBI" id="CHEBI:58201"/>
        <dbReference type="EC" id="2.5.1.9"/>
    </reaction>
</comment>
<comment type="function">
    <text evidence="2">Catalyzes the dismutation of two molecules of 6,7-dimethyl-8-ribityllumazine, resulting in the formation of riboflavin and 5-amino-6-(D-ribitylamino)uracil.</text>
</comment>
<dbReference type="PIRSF" id="PIRSF000498">
    <property type="entry name" value="Riboflavin_syn_A"/>
    <property type="match status" value="1"/>
</dbReference>
<organism evidence="12 13">
    <name type="scientific">Nocardioides phosphati</name>
    <dbReference type="NCBI Taxonomy" id="1867775"/>
    <lineage>
        <taxon>Bacteria</taxon>
        <taxon>Bacillati</taxon>
        <taxon>Actinomycetota</taxon>
        <taxon>Actinomycetes</taxon>
        <taxon>Propionibacteriales</taxon>
        <taxon>Nocardioidaceae</taxon>
        <taxon>Nocardioides</taxon>
    </lineage>
</organism>
<keyword evidence="13" id="KW-1185">Reference proteome</keyword>
<feature type="repeat" description="Lumazine-binding" evidence="10">
    <location>
        <begin position="1"/>
        <end position="96"/>
    </location>
</feature>
<dbReference type="InterPro" id="IPR017938">
    <property type="entry name" value="Riboflavin_synthase-like_b-brl"/>
</dbReference>
<evidence type="ECO:0000313" key="13">
    <source>
        <dbReference type="Proteomes" id="UP000655410"/>
    </source>
</evidence>
<dbReference type="PANTHER" id="PTHR21098:SF12">
    <property type="entry name" value="RIBOFLAVIN SYNTHASE"/>
    <property type="match status" value="1"/>
</dbReference>
<evidence type="ECO:0000256" key="1">
    <source>
        <dbReference type="ARBA" id="ARBA00000968"/>
    </source>
</evidence>
<dbReference type="CDD" id="cd00402">
    <property type="entry name" value="Riboflavin_synthase_like"/>
    <property type="match status" value="1"/>
</dbReference>
<evidence type="ECO:0000259" key="11">
    <source>
        <dbReference type="PROSITE" id="PS51177"/>
    </source>
</evidence>
<sequence length="208" mass="22573">MFTGIIEELGTVEAIERLDDAIRLTIRARTVLEGTGLGDSIAVNGCCLTVVTKSDDLWTADVMQESLDKTSVGDLQVGDEVNLERAVTADKRLGGHVVQGHVDGVGQVVSRTPSEHWELVELQAPAGMGRYLVDKGSITIDGVSLTVVEARDDDTFTVSLIPETLTRTTMGRRQPGDRVNLEADVIAKHVEKLLTSGYLQKLMKEQSK</sequence>
<gene>
    <name evidence="12" type="ORF">GCM10011584_26590</name>
</gene>
<dbReference type="NCBIfam" id="NF009566">
    <property type="entry name" value="PRK13020.1"/>
    <property type="match status" value="1"/>
</dbReference>
<feature type="domain" description="Lumazine-binding" evidence="11">
    <location>
        <begin position="97"/>
        <end position="194"/>
    </location>
</feature>
<dbReference type="PANTHER" id="PTHR21098">
    <property type="entry name" value="RIBOFLAVIN SYNTHASE ALPHA CHAIN"/>
    <property type="match status" value="1"/>
</dbReference>
<dbReference type="EC" id="2.5.1.9" evidence="4 9"/>
<dbReference type="NCBIfam" id="NF006767">
    <property type="entry name" value="PRK09289.1"/>
    <property type="match status" value="1"/>
</dbReference>
<dbReference type="Pfam" id="PF00677">
    <property type="entry name" value="Lum_binding"/>
    <property type="match status" value="2"/>
</dbReference>